<dbReference type="AlphaFoldDB" id="Q1ITS0"/>
<organism evidence="10 11">
    <name type="scientific">Koribacter versatilis (strain Ellin345)</name>
    <dbReference type="NCBI Taxonomy" id="204669"/>
    <lineage>
        <taxon>Bacteria</taxon>
        <taxon>Pseudomonadati</taxon>
        <taxon>Acidobacteriota</taxon>
        <taxon>Terriglobia</taxon>
        <taxon>Terriglobales</taxon>
        <taxon>Candidatus Korobacteraceae</taxon>
        <taxon>Candidatus Korobacter</taxon>
    </lineage>
</organism>
<dbReference type="EnsemblBacteria" id="ABF39730">
    <property type="protein sequence ID" value="ABF39730"/>
    <property type="gene ID" value="Acid345_0725"/>
</dbReference>
<evidence type="ECO:0000259" key="9">
    <source>
        <dbReference type="Pfam" id="PF13231"/>
    </source>
</evidence>
<dbReference type="GO" id="GO:0009103">
    <property type="term" value="P:lipopolysaccharide biosynthetic process"/>
    <property type="evidence" value="ECO:0007669"/>
    <property type="project" value="UniProtKB-ARBA"/>
</dbReference>
<keyword evidence="6 8" id="KW-1133">Transmembrane helix</keyword>
<feature type="transmembrane region" description="Helical" evidence="8">
    <location>
        <begin position="320"/>
        <end position="337"/>
    </location>
</feature>
<feature type="transmembrane region" description="Helical" evidence="8">
    <location>
        <begin position="439"/>
        <end position="460"/>
    </location>
</feature>
<evidence type="ECO:0000256" key="3">
    <source>
        <dbReference type="ARBA" id="ARBA00022676"/>
    </source>
</evidence>
<dbReference type="Pfam" id="PF13231">
    <property type="entry name" value="PMT_2"/>
    <property type="match status" value="1"/>
</dbReference>
<evidence type="ECO:0000256" key="1">
    <source>
        <dbReference type="ARBA" id="ARBA00004651"/>
    </source>
</evidence>
<dbReference type="EMBL" id="CP000360">
    <property type="protein sequence ID" value="ABF39730.1"/>
    <property type="molecule type" value="Genomic_DNA"/>
</dbReference>
<feature type="transmembrane region" description="Helical" evidence="8">
    <location>
        <begin position="130"/>
        <end position="150"/>
    </location>
</feature>
<dbReference type="RefSeq" id="WP_011521532.1">
    <property type="nucleotide sequence ID" value="NC_008009.1"/>
</dbReference>
<feature type="transmembrane region" description="Helical" evidence="8">
    <location>
        <begin position="21"/>
        <end position="41"/>
    </location>
</feature>
<accession>Q1ITS0</accession>
<gene>
    <name evidence="10" type="ordered locus">Acid345_0725</name>
</gene>
<dbReference type="InterPro" id="IPR038731">
    <property type="entry name" value="RgtA/B/C-like"/>
</dbReference>
<feature type="transmembrane region" description="Helical" evidence="8">
    <location>
        <begin position="343"/>
        <end position="362"/>
    </location>
</feature>
<evidence type="ECO:0000256" key="4">
    <source>
        <dbReference type="ARBA" id="ARBA00022679"/>
    </source>
</evidence>
<dbReference type="KEGG" id="aba:Acid345_0725"/>
<evidence type="ECO:0000256" key="2">
    <source>
        <dbReference type="ARBA" id="ARBA00022475"/>
    </source>
</evidence>
<sequence length="609" mass="68131">MISSTTPAQPVVVGRSQSSKAKLHIVIISLFWLVIYIPGLFTPALLDDADSIHAEAAREMITRHDWTTLYIDGLRYLEKAPLMYWGMASSFKMFGVTEWTARLPLTLGVLATLLATYAIGKRNLGERAGFWAAIILGTGVGTYIFTRILIPDLLVGLFLTIGFDFFLRGIDQEKPSIASAAGLAAAAALNILTKGFIGVIFPIGIIVVYLFLTHNLKHLLKMRWLLMIGVLLVIAAPWHILASLANPPQGQARGFFWWYFINEHILRYLGKRVPKDYDTVPLAIFWSLMVLWLLPWCAFALQAIARVPRKLRELDRRGRALVLFTIWMVLILFFFSFSTRQEYYTIPALPALALITADWLVAEDESPEKSSLRKWGMIGSGFLLFLGIAFAGTASYILHLSESVPPGSDLADLLRKNPNDYAMSLGHVLDLTPRAIGLFRLPMGLFAGSFFVGSIANFWLRWKRKANAANWALALMMFPVLYCVHVGMVDFAPILSSKTLAVAIDKQWQSGDVIVVNGPYEEASTLNFYTGKLIHIINNREHGNVYNGALYPDAPPIFEDDASFQKLWNGPQRIFVWTQEEKALSVQRLGNSYEIARSGGKLILSNRPN</sequence>
<keyword evidence="5 8" id="KW-0812">Transmembrane</keyword>
<feature type="domain" description="Glycosyltransferase RgtA/B/C/D-like" evidence="9">
    <location>
        <begin position="79"/>
        <end position="238"/>
    </location>
</feature>
<proteinExistence type="predicted"/>
<dbReference type="PANTHER" id="PTHR33908:SF3">
    <property type="entry name" value="UNDECAPRENYL PHOSPHATE-ALPHA-4-AMINO-4-DEOXY-L-ARABINOSE ARABINOSYL TRANSFERASE"/>
    <property type="match status" value="1"/>
</dbReference>
<dbReference type="eggNOG" id="COG1807">
    <property type="taxonomic scope" value="Bacteria"/>
</dbReference>
<keyword evidence="3" id="KW-0328">Glycosyltransferase</keyword>
<dbReference type="CAZy" id="GT83">
    <property type="family name" value="Glycosyltransferase Family 83"/>
</dbReference>
<evidence type="ECO:0000313" key="10">
    <source>
        <dbReference type="EMBL" id="ABF39730.1"/>
    </source>
</evidence>
<dbReference type="GO" id="GO:0016763">
    <property type="term" value="F:pentosyltransferase activity"/>
    <property type="evidence" value="ECO:0007669"/>
    <property type="project" value="TreeGrafter"/>
</dbReference>
<name>Q1ITS0_KORVE</name>
<keyword evidence="11" id="KW-1185">Reference proteome</keyword>
<evidence type="ECO:0000256" key="6">
    <source>
        <dbReference type="ARBA" id="ARBA00022989"/>
    </source>
</evidence>
<evidence type="ECO:0000256" key="7">
    <source>
        <dbReference type="ARBA" id="ARBA00023136"/>
    </source>
</evidence>
<keyword evidence="4 10" id="KW-0808">Transferase</keyword>
<comment type="subcellular location">
    <subcellularLocation>
        <location evidence="1">Cell membrane</location>
        <topology evidence="1">Multi-pass membrane protein</topology>
    </subcellularLocation>
</comment>
<evidence type="ECO:0000313" key="11">
    <source>
        <dbReference type="Proteomes" id="UP000002432"/>
    </source>
</evidence>
<feature type="transmembrane region" description="Helical" evidence="8">
    <location>
        <begin position="224"/>
        <end position="245"/>
    </location>
</feature>
<evidence type="ECO:0000256" key="5">
    <source>
        <dbReference type="ARBA" id="ARBA00022692"/>
    </source>
</evidence>
<evidence type="ECO:0000256" key="8">
    <source>
        <dbReference type="SAM" id="Phobius"/>
    </source>
</evidence>
<keyword evidence="2" id="KW-1003">Cell membrane</keyword>
<dbReference type="eggNOG" id="COG0146">
    <property type="taxonomic scope" value="Bacteria"/>
</dbReference>
<feature type="transmembrane region" description="Helical" evidence="8">
    <location>
        <begin position="191"/>
        <end position="212"/>
    </location>
</feature>
<dbReference type="GO" id="GO:0005886">
    <property type="term" value="C:plasma membrane"/>
    <property type="evidence" value="ECO:0007669"/>
    <property type="project" value="UniProtKB-SubCell"/>
</dbReference>
<dbReference type="InterPro" id="IPR050297">
    <property type="entry name" value="LipidA_mod_glycosyltrf_83"/>
</dbReference>
<dbReference type="Proteomes" id="UP000002432">
    <property type="component" value="Chromosome"/>
</dbReference>
<dbReference type="STRING" id="204669.Acid345_0725"/>
<feature type="transmembrane region" description="Helical" evidence="8">
    <location>
        <begin position="283"/>
        <end position="308"/>
    </location>
</feature>
<reference evidence="10 11" key="1">
    <citation type="journal article" date="2009" name="Appl. Environ. Microbiol.">
        <title>Three genomes from the phylum Acidobacteria provide insight into the lifestyles of these microorganisms in soils.</title>
        <authorList>
            <person name="Ward N.L."/>
            <person name="Challacombe J.F."/>
            <person name="Janssen P.H."/>
            <person name="Henrissat B."/>
            <person name="Coutinho P.M."/>
            <person name="Wu M."/>
            <person name="Xie G."/>
            <person name="Haft D.H."/>
            <person name="Sait M."/>
            <person name="Badger J."/>
            <person name="Barabote R.D."/>
            <person name="Bradley B."/>
            <person name="Brettin T.S."/>
            <person name="Brinkac L.M."/>
            <person name="Bruce D."/>
            <person name="Creasy T."/>
            <person name="Daugherty S.C."/>
            <person name="Davidsen T.M."/>
            <person name="DeBoy R.T."/>
            <person name="Detter J.C."/>
            <person name="Dodson R.J."/>
            <person name="Durkin A.S."/>
            <person name="Ganapathy A."/>
            <person name="Gwinn-Giglio M."/>
            <person name="Han C.S."/>
            <person name="Khouri H."/>
            <person name="Kiss H."/>
            <person name="Kothari S.P."/>
            <person name="Madupu R."/>
            <person name="Nelson K.E."/>
            <person name="Nelson W.C."/>
            <person name="Paulsen I."/>
            <person name="Penn K."/>
            <person name="Ren Q."/>
            <person name="Rosovitz M.J."/>
            <person name="Selengut J.D."/>
            <person name="Shrivastava S."/>
            <person name="Sullivan S.A."/>
            <person name="Tapia R."/>
            <person name="Thompson L.S."/>
            <person name="Watkins K.L."/>
            <person name="Yang Q."/>
            <person name="Yu C."/>
            <person name="Zafar N."/>
            <person name="Zhou L."/>
            <person name="Kuske C.R."/>
        </authorList>
    </citation>
    <scope>NUCLEOTIDE SEQUENCE [LARGE SCALE GENOMIC DNA]</scope>
    <source>
        <strain evidence="10 11">Ellin345</strain>
    </source>
</reference>
<dbReference type="PANTHER" id="PTHR33908">
    <property type="entry name" value="MANNOSYLTRANSFERASE YKCB-RELATED"/>
    <property type="match status" value="1"/>
</dbReference>
<dbReference type="GO" id="GO:0010041">
    <property type="term" value="P:response to iron(III) ion"/>
    <property type="evidence" value="ECO:0007669"/>
    <property type="project" value="TreeGrafter"/>
</dbReference>
<feature type="transmembrane region" description="Helical" evidence="8">
    <location>
        <begin position="472"/>
        <end position="495"/>
    </location>
</feature>
<feature type="transmembrane region" description="Helical" evidence="8">
    <location>
        <begin position="99"/>
        <end position="118"/>
    </location>
</feature>
<dbReference type="OrthoDB" id="9815691at2"/>
<keyword evidence="7 8" id="KW-0472">Membrane</keyword>
<feature type="transmembrane region" description="Helical" evidence="8">
    <location>
        <begin position="374"/>
        <end position="398"/>
    </location>
</feature>
<dbReference type="HOGENOM" id="CLU_019200_0_0_0"/>
<protein>
    <submittedName>
        <fullName evidence="10">Glycosyl transferase, family 39</fullName>
    </submittedName>
</protein>